<protein>
    <submittedName>
        <fullName evidence="1">Uncharacterized protein</fullName>
    </submittedName>
</protein>
<name>W0QBG4_9PAST</name>
<organism evidence="1 2">
    <name type="scientific">Mannheimia varigena USDA-ARS-USMARC-1296</name>
    <dbReference type="NCBI Taxonomy" id="1433287"/>
    <lineage>
        <taxon>Bacteria</taxon>
        <taxon>Pseudomonadati</taxon>
        <taxon>Pseudomonadota</taxon>
        <taxon>Gammaproteobacteria</taxon>
        <taxon>Pasteurellales</taxon>
        <taxon>Pasteurellaceae</taxon>
        <taxon>Mannheimia</taxon>
    </lineage>
</organism>
<accession>W0QBG4</accession>
<dbReference type="PATRIC" id="fig|1433287.3.peg.1366"/>
<evidence type="ECO:0000313" key="1">
    <source>
        <dbReference type="EMBL" id="AHG75886.1"/>
    </source>
</evidence>
<dbReference type="STRING" id="1433287.X808_13640"/>
<proteinExistence type="predicted"/>
<keyword evidence="2" id="KW-1185">Reference proteome</keyword>
<sequence>MKRNFLQEKSLVQKLVDNGFQQQKLWGSELCEELRELKEFHSFPSEHSKLILRDLSQ</sequence>
<dbReference type="HOGENOM" id="CLU_2991380_0_0_6"/>
<evidence type="ECO:0000313" key="2">
    <source>
        <dbReference type="Proteomes" id="UP000066995"/>
    </source>
</evidence>
<reference evidence="1 2" key="1">
    <citation type="submission" date="2013-12" db="EMBL/GenBank/DDBJ databases">
        <title>Annotation of the Mannheimia varigena USDA-ARS-USMARC-1296 complete genome.</title>
        <authorList>
            <person name="Harhay G.P."/>
            <person name="Clawson M.L."/>
            <person name="Murray R.W."/>
            <person name="Lubbers B.V."/>
            <person name="Heaton M.P."/>
            <person name="Chitko-Mckown C.G."/>
            <person name="Harhay D.M."/>
            <person name="Smith T.P.L."/>
        </authorList>
    </citation>
    <scope>NUCLEOTIDE SEQUENCE [LARGE SCALE GENOMIC DNA]</scope>
    <source>
        <strain evidence="1 2">USDA-ARS-USMARC-1296</strain>
    </source>
</reference>
<dbReference type="KEGG" id="mvi:X808_13640"/>
<dbReference type="EMBL" id="CP006943">
    <property type="protein sequence ID" value="AHG75886.1"/>
    <property type="molecule type" value="Genomic_DNA"/>
</dbReference>
<gene>
    <name evidence="1" type="ORF">X808_13640</name>
</gene>
<dbReference type="Proteomes" id="UP000066995">
    <property type="component" value="Chromosome"/>
</dbReference>
<dbReference type="AlphaFoldDB" id="W0QBG4"/>